<dbReference type="EMBL" id="MLAW01000003">
    <property type="protein sequence ID" value="OJJ27013.1"/>
    <property type="molecule type" value="Genomic_DNA"/>
</dbReference>
<gene>
    <name evidence="6" type="primary">gmd</name>
    <name evidence="8" type="ORF">BI308_02860</name>
</gene>
<dbReference type="HAMAP" id="MF_00955">
    <property type="entry name" value="GDP_Man_dehydratase"/>
    <property type="match status" value="1"/>
</dbReference>
<dbReference type="CDD" id="cd05260">
    <property type="entry name" value="GDP_MD_SDR_e"/>
    <property type="match status" value="1"/>
</dbReference>
<sequence length="342" mass="39720">MTQRKRSLITGITGQDGSYLSELLLEKGYEVHGIIRRSSTFNTDRIDHIYIDPHEEQARFFLHYGDLTDGTTLRRILEEIQPHEVYNLGAQSHVRVSFDSPEYTVDTVAMGTLRLLEAIRDYQQRTGNQVRFYQAGSSEMFGKVQEVPQKETTPFYPRSPYSCAKVYAHWQTINYRESYKLFACNGILFNHESPRRGETFVTRKITRAVARIKAGLQKKLYLGNLDAKRDWGYAKDYVRAMWLMLQQDEPDDYVVATNETHSIREFLDIAFTHVGLSWQDYVEFDERYLRPAEVDLLIGDPSKAKEKLGWEPSVTFEELVKLMVDSDREVLEKAKQLGNGFD</sequence>
<dbReference type="SUPFAM" id="SSF51735">
    <property type="entry name" value="NAD(P)-binding Rossmann-fold domains"/>
    <property type="match status" value="1"/>
</dbReference>
<comment type="catalytic activity">
    <reaction evidence="6">
        <text>GDP-alpha-D-mannose = GDP-4-dehydro-alpha-D-rhamnose + H2O</text>
        <dbReference type="Rhea" id="RHEA:23820"/>
        <dbReference type="ChEBI" id="CHEBI:15377"/>
        <dbReference type="ChEBI" id="CHEBI:57527"/>
        <dbReference type="ChEBI" id="CHEBI:57964"/>
        <dbReference type="EC" id="4.2.1.47"/>
    </reaction>
</comment>
<dbReference type="STRING" id="1925591.BI308_02860"/>
<dbReference type="InterPro" id="IPR016040">
    <property type="entry name" value="NAD(P)-bd_dom"/>
</dbReference>
<reference evidence="8" key="1">
    <citation type="submission" date="2016-10" db="EMBL/GenBank/DDBJ databases">
        <title>CRISPR-Cas defence system in Roseofilum reptotaenium: evidence of a bacteriophage-cyanobacterium arms race in the coral black band disease.</title>
        <authorList>
            <person name="Buerger P."/>
            <person name="Wood-Charlson E.M."/>
            <person name="Weynberg K.D."/>
            <person name="Willis B."/>
            <person name="Van Oppen M.J."/>
        </authorList>
    </citation>
    <scope>NUCLEOTIDE SEQUENCE [LARGE SCALE GENOMIC DNA]</scope>
    <source>
        <strain evidence="8">AO1-A</strain>
    </source>
</reference>
<evidence type="ECO:0000313" key="8">
    <source>
        <dbReference type="EMBL" id="OJJ27013.1"/>
    </source>
</evidence>
<evidence type="ECO:0000256" key="4">
    <source>
        <dbReference type="ARBA" id="ARBA00022857"/>
    </source>
</evidence>
<keyword evidence="4 6" id="KW-0521">NADP</keyword>
<dbReference type="EC" id="4.2.1.47" evidence="3 6"/>
<dbReference type="Proteomes" id="UP000183940">
    <property type="component" value="Unassembled WGS sequence"/>
</dbReference>
<dbReference type="InterPro" id="IPR036291">
    <property type="entry name" value="NAD(P)-bd_dom_sf"/>
</dbReference>
<comment type="caution">
    <text evidence="6">Lacks conserved residue(s) required for the propagation of feature annotation.</text>
</comment>
<evidence type="ECO:0000256" key="2">
    <source>
        <dbReference type="ARBA" id="ARBA00009263"/>
    </source>
</evidence>
<evidence type="ECO:0000256" key="5">
    <source>
        <dbReference type="ARBA" id="ARBA00023239"/>
    </source>
</evidence>
<evidence type="ECO:0000256" key="3">
    <source>
        <dbReference type="ARBA" id="ARBA00011989"/>
    </source>
</evidence>
<dbReference type="NCBIfam" id="TIGR01472">
    <property type="entry name" value="gmd"/>
    <property type="match status" value="1"/>
</dbReference>
<name>A0A1L9QWH4_9CYAN</name>
<evidence type="ECO:0000256" key="6">
    <source>
        <dbReference type="HAMAP-Rule" id="MF_00955"/>
    </source>
</evidence>
<feature type="domain" description="NAD(P)-binding" evidence="7">
    <location>
        <begin position="8"/>
        <end position="323"/>
    </location>
</feature>
<dbReference type="InterPro" id="IPR006368">
    <property type="entry name" value="GDP_Man_deHydtase"/>
</dbReference>
<comment type="cofactor">
    <cofactor evidence="1 6">
        <name>NADP(+)</name>
        <dbReference type="ChEBI" id="CHEBI:58349"/>
    </cofactor>
</comment>
<protein>
    <recommendedName>
        <fullName evidence="3 6">GDP-mannose 4,6-dehydratase</fullName>
        <ecNumber evidence="3 6">4.2.1.47</ecNumber>
    </recommendedName>
    <alternativeName>
        <fullName evidence="6">GDP-D-mannose dehydratase</fullName>
    </alternativeName>
</protein>
<keyword evidence="9" id="KW-1185">Reference proteome</keyword>
<evidence type="ECO:0000259" key="7">
    <source>
        <dbReference type="Pfam" id="PF16363"/>
    </source>
</evidence>
<keyword evidence="5 6" id="KW-0456">Lyase</keyword>
<comment type="caution">
    <text evidence="8">The sequence shown here is derived from an EMBL/GenBank/DDBJ whole genome shotgun (WGS) entry which is preliminary data.</text>
</comment>
<dbReference type="Gene3D" id="3.40.50.720">
    <property type="entry name" value="NAD(P)-binding Rossmann-like Domain"/>
    <property type="match status" value="1"/>
</dbReference>
<comment type="function">
    <text evidence="6">Catalyzes the conversion of GDP-D-mannose to GDP-4-dehydro-6-deoxy-D-mannose.</text>
</comment>
<dbReference type="Pfam" id="PF16363">
    <property type="entry name" value="GDP_Man_Dehyd"/>
    <property type="match status" value="1"/>
</dbReference>
<dbReference type="FunFam" id="3.40.50.720:FF:000102">
    <property type="entry name" value="GDP-mannose 4,6-dehydratase"/>
    <property type="match status" value="1"/>
</dbReference>
<dbReference type="PANTHER" id="PTHR43715:SF1">
    <property type="entry name" value="GDP-MANNOSE 4,6 DEHYDRATASE"/>
    <property type="match status" value="1"/>
</dbReference>
<dbReference type="GO" id="GO:0042351">
    <property type="term" value="P:'de novo' GDP-L-fucose biosynthetic process"/>
    <property type="evidence" value="ECO:0007669"/>
    <property type="project" value="TreeGrafter"/>
</dbReference>
<organism evidence="8 9">
    <name type="scientific">Roseofilum reptotaenium AO1-A</name>
    <dbReference type="NCBI Taxonomy" id="1925591"/>
    <lineage>
        <taxon>Bacteria</taxon>
        <taxon>Bacillati</taxon>
        <taxon>Cyanobacteriota</taxon>
        <taxon>Cyanophyceae</taxon>
        <taxon>Desertifilales</taxon>
        <taxon>Desertifilaceae</taxon>
        <taxon>Roseofilum</taxon>
    </lineage>
</organism>
<dbReference type="GO" id="GO:0008446">
    <property type="term" value="F:GDP-mannose 4,6-dehydratase activity"/>
    <property type="evidence" value="ECO:0007669"/>
    <property type="project" value="UniProtKB-UniRule"/>
</dbReference>
<dbReference type="GO" id="GO:0070401">
    <property type="term" value="F:NADP+ binding"/>
    <property type="evidence" value="ECO:0007669"/>
    <property type="project" value="UniProtKB-UniRule"/>
</dbReference>
<dbReference type="Gene3D" id="3.90.25.10">
    <property type="entry name" value="UDP-galactose 4-epimerase, domain 1"/>
    <property type="match status" value="1"/>
</dbReference>
<evidence type="ECO:0000256" key="1">
    <source>
        <dbReference type="ARBA" id="ARBA00001937"/>
    </source>
</evidence>
<comment type="similarity">
    <text evidence="2 6">Belongs to the NAD(P)-dependent epimerase/dehydratase family. GDP-mannose 4,6-dehydratase subfamily.</text>
</comment>
<proteinExistence type="inferred from homology"/>
<evidence type="ECO:0000313" key="9">
    <source>
        <dbReference type="Proteomes" id="UP000183940"/>
    </source>
</evidence>
<accession>A0A1L9QWH4</accession>
<dbReference type="AlphaFoldDB" id="A0A1L9QWH4"/>
<dbReference type="PANTHER" id="PTHR43715">
    <property type="entry name" value="GDP-MANNOSE 4,6-DEHYDRATASE"/>
    <property type="match status" value="1"/>
</dbReference>